<protein>
    <submittedName>
        <fullName evidence="1">MarR family winged helix-turn-helix transcriptional regulator</fullName>
    </submittedName>
</protein>
<dbReference type="EMBL" id="JBHRWR010000002">
    <property type="protein sequence ID" value="MFC3572470.1"/>
    <property type="molecule type" value="Genomic_DNA"/>
</dbReference>
<dbReference type="InterPro" id="IPR036390">
    <property type="entry name" value="WH_DNA-bd_sf"/>
</dbReference>
<evidence type="ECO:0000313" key="2">
    <source>
        <dbReference type="Proteomes" id="UP001595701"/>
    </source>
</evidence>
<dbReference type="Gene3D" id="1.10.10.10">
    <property type="entry name" value="Winged helix-like DNA-binding domain superfamily/Winged helix DNA-binding domain"/>
    <property type="match status" value="1"/>
</dbReference>
<dbReference type="Proteomes" id="UP001595701">
    <property type="component" value="Unassembled WGS sequence"/>
</dbReference>
<sequence length="147" mass="15418">MTSTTPIVNGQLIGLTHYASRALLERVLARSGTTFPQSVALRAIADNGGDAERAGLVDRVTAALKFSDDAAARLAVEELVAAKLLDTPTADRVSLTDSGRELFDSIQAGGREIASQLYAGIPQEDLETAGRVLTVVLERANAELAAV</sequence>
<reference evidence="2" key="1">
    <citation type="journal article" date="2019" name="Int. J. Syst. Evol. Microbiol.">
        <title>The Global Catalogue of Microorganisms (GCM) 10K type strain sequencing project: providing services to taxonomists for standard genome sequencing and annotation.</title>
        <authorList>
            <consortium name="The Broad Institute Genomics Platform"/>
            <consortium name="The Broad Institute Genome Sequencing Center for Infectious Disease"/>
            <person name="Wu L."/>
            <person name="Ma J."/>
        </authorList>
    </citation>
    <scope>NUCLEOTIDE SEQUENCE [LARGE SCALE GENOMIC DNA]</scope>
    <source>
        <strain evidence="2">CGMCC 4.7035</strain>
    </source>
</reference>
<keyword evidence="2" id="KW-1185">Reference proteome</keyword>
<gene>
    <name evidence="1" type="ORF">ACFOZ0_04075</name>
</gene>
<name>A0ABV7SAL5_9ACTN</name>
<evidence type="ECO:0000313" key="1">
    <source>
        <dbReference type="EMBL" id="MFC3572470.1"/>
    </source>
</evidence>
<accession>A0ABV7SAL5</accession>
<dbReference type="RefSeq" id="WP_310772569.1">
    <property type="nucleotide sequence ID" value="NZ_JBHRWR010000002.1"/>
</dbReference>
<organism evidence="1 2">
    <name type="scientific">Streptomyces yaanensis</name>
    <dbReference type="NCBI Taxonomy" id="1142239"/>
    <lineage>
        <taxon>Bacteria</taxon>
        <taxon>Bacillati</taxon>
        <taxon>Actinomycetota</taxon>
        <taxon>Actinomycetes</taxon>
        <taxon>Kitasatosporales</taxon>
        <taxon>Streptomycetaceae</taxon>
        <taxon>Streptomyces</taxon>
    </lineage>
</organism>
<proteinExistence type="predicted"/>
<dbReference type="InterPro" id="IPR036388">
    <property type="entry name" value="WH-like_DNA-bd_sf"/>
</dbReference>
<comment type="caution">
    <text evidence="1">The sequence shown here is derived from an EMBL/GenBank/DDBJ whole genome shotgun (WGS) entry which is preliminary data.</text>
</comment>
<dbReference type="SUPFAM" id="SSF46785">
    <property type="entry name" value="Winged helix' DNA-binding domain"/>
    <property type="match status" value="1"/>
</dbReference>